<sequence length="355" mass="39953">MRIEEEAPRDVACKKGCVCVWQGRRESCKKHRNLRRGNARDAATILLPCSLLSFLAFKDLCFVPYSCLIKCQLPSASIIYWDLTVKPRARVASSLLSPLLHMALAKDRAAQSSKADILQGFEPSCLEQMSFKPHHDWMLGEEEGCTENYFPYLFPASSDMSNTFTFEEDKSSMQETHRRNSSSTVLRFEQKLSHGELYDSHANHLIWDDEWLGILYSNTSSGDGLADIIRQELGRPFLEGGEQASKRHCSNMKKQGKAKSSASKDPQSVAAKNRRERISERLKILQELVPNGTKVDLVTMLEKAISYVKFLQLQVKVLATDEFWPVQGGKPPEVSQVKEAMDAILSSNRVGNCSS</sequence>
<protein>
    <recommendedName>
        <fullName evidence="8">BHLH domain-containing protein</fullName>
    </recommendedName>
</protein>
<evidence type="ECO:0000256" key="2">
    <source>
        <dbReference type="ARBA" id="ARBA00005510"/>
    </source>
</evidence>
<dbReference type="PANTHER" id="PTHR45914">
    <property type="entry name" value="TRANSCRIPTION FACTOR HEC3-RELATED"/>
    <property type="match status" value="1"/>
</dbReference>
<accession>A0A835PGZ9</accession>
<dbReference type="GO" id="GO:0003677">
    <property type="term" value="F:DNA binding"/>
    <property type="evidence" value="ECO:0007669"/>
    <property type="project" value="UniProtKB-KW"/>
</dbReference>
<keyword evidence="10" id="KW-1185">Reference proteome</keyword>
<dbReference type="InterPro" id="IPR045843">
    <property type="entry name" value="IND-like"/>
</dbReference>
<comment type="subcellular location">
    <subcellularLocation>
        <location evidence="1">Nucleus</location>
    </subcellularLocation>
</comment>
<dbReference type="PROSITE" id="PS50888">
    <property type="entry name" value="BHLH"/>
    <property type="match status" value="1"/>
</dbReference>
<evidence type="ECO:0000313" key="9">
    <source>
        <dbReference type="EMBL" id="KAG0451472.1"/>
    </source>
</evidence>
<evidence type="ECO:0000256" key="4">
    <source>
        <dbReference type="ARBA" id="ARBA00023125"/>
    </source>
</evidence>
<gene>
    <name evidence="9" type="ORF">HPP92_026412</name>
</gene>
<keyword evidence="4" id="KW-0238">DNA-binding</keyword>
<dbReference type="AlphaFoldDB" id="A0A835PGZ9"/>
<reference evidence="9 10" key="1">
    <citation type="journal article" date="2020" name="Nat. Food">
        <title>A phased Vanilla planifolia genome enables genetic improvement of flavour and production.</title>
        <authorList>
            <person name="Hasing T."/>
            <person name="Tang H."/>
            <person name="Brym M."/>
            <person name="Khazi F."/>
            <person name="Huang T."/>
            <person name="Chambers A.H."/>
        </authorList>
    </citation>
    <scope>NUCLEOTIDE SEQUENCE [LARGE SCALE GENOMIC DNA]</scope>
    <source>
        <tissue evidence="9">Leaf</tissue>
    </source>
</reference>
<dbReference type="OrthoDB" id="1711136at2759"/>
<evidence type="ECO:0000256" key="5">
    <source>
        <dbReference type="ARBA" id="ARBA00023163"/>
    </source>
</evidence>
<dbReference type="GO" id="GO:0048766">
    <property type="term" value="P:root hair initiation"/>
    <property type="evidence" value="ECO:0007669"/>
    <property type="project" value="UniProtKB-ARBA"/>
</dbReference>
<comment type="caution">
    <text evidence="9">The sequence shown here is derived from an EMBL/GenBank/DDBJ whole genome shotgun (WGS) entry which is preliminary data.</text>
</comment>
<dbReference type="FunFam" id="4.10.280.10:FF:000046">
    <property type="entry name" value="Transcription factor bHLH83"/>
    <property type="match status" value="1"/>
</dbReference>
<evidence type="ECO:0000313" key="10">
    <source>
        <dbReference type="Proteomes" id="UP000636800"/>
    </source>
</evidence>
<dbReference type="InterPro" id="IPR036638">
    <property type="entry name" value="HLH_DNA-bd_sf"/>
</dbReference>
<dbReference type="PANTHER" id="PTHR45914:SF59">
    <property type="entry name" value="TRANSCRIPTION FACTOR BHLH83-LIKE"/>
    <property type="match status" value="1"/>
</dbReference>
<evidence type="ECO:0000256" key="1">
    <source>
        <dbReference type="ARBA" id="ARBA00004123"/>
    </source>
</evidence>
<dbReference type="GO" id="GO:0046983">
    <property type="term" value="F:protein dimerization activity"/>
    <property type="evidence" value="ECO:0007669"/>
    <property type="project" value="InterPro"/>
</dbReference>
<dbReference type="SUPFAM" id="SSF47459">
    <property type="entry name" value="HLH, helix-loop-helix DNA-binding domain"/>
    <property type="match status" value="1"/>
</dbReference>
<comment type="similarity">
    <text evidence="2">Belongs to the bHLH protein family.</text>
</comment>
<evidence type="ECO:0000256" key="3">
    <source>
        <dbReference type="ARBA" id="ARBA00023015"/>
    </source>
</evidence>
<keyword evidence="6" id="KW-0539">Nucleus</keyword>
<dbReference type="SMART" id="SM00353">
    <property type="entry name" value="HLH"/>
    <property type="match status" value="1"/>
</dbReference>
<evidence type="ECO:0000256" key="6">
    <source>
        <dbReference type="ARBA" id="ARBA00023242"/>
    </source>
</evidence>
<dbReference type="GO" id="GO:0003700">
    <property type="term" value="F:DNA-binding transcription factor activity"/>
    <property type="evidence" value="ECO:0007669"/>
    <property type="project" value="InterPro"/>
</dbReference>
<dbReference type="Proteomes" id="UP000636800">
    <property type="component" value="Unassembled WGS sequence"/>
</dbReference>
<feature type="region of interest" description="Disordered" evidence="7">
    <location>
        <begin position="242"/>
        <end position="274"/>
    </location>
</feature>
<evidence type="ECO:0000259" key="8">
    <source>
        <dbReference type="PROSITE" id="PS50888"/>
    </source>
</evidence>
<dbReference type="CDD" id="cd11454">
    <property type="entry name" value="bHLH_AtIND_like"/>
    <property type="match status" value="1"/>
</dbReference>
<dbReference type="Pfam" id="PF00010">
    <property type="entry name" value="HLH"/>
    <property type="match status" value="1"/>
</dbReference>
<proteinExistence type="inferred from homology"/>
<evidence type="ECO:0000256" key="7">
    <source>
        <dbReference type="SAM" id="MobiDB-lite"/>
    </source>
</evidence>
<dbReference type="Gene3D" id="4.10.280.10">
    <property type="entry name" value="Helix-loop-helix DNA-binding domain"/>
    <property type="match status" value="1"/>
</dbReference>
<dbReference type="GO" id="GO:0005634">
    <property type="term" value="C:nucleus"/>
    <property type="evidence" value="ECO:0007669"/>
    <property type="project" value="UniProtKB-SubCell"/>
</dbReference>
<dbReference type="InterPro" id="IPR011598">
    <property type="entry name" value="bHLH_dom"/>
</dbReference>
<keyword evidence="5" id="KW-0804">Transcription</keyword>
<feature type="domain" description="BHLH" evidence="8">
    <location>
        <begin position="262"/>
        <end position="311"/>
    </location>
</feature>
<name>A0A835PGZ9_VANPL</name>
<feature type="compositionally biased region" description="Basic residues" evidence="7">
    <location>
        <begin position="246"/>
        <end position="257"/>
    </location>
</feature>
<dbReference type="EMBL" id="JADCNL010000057">
    <property type="protein sequence ID" value="KAG0451472.1"/>
    <property type="molecule type" value="Genomic_DNA"/>
</dbReference>
<organism evidence="9 10">
    <name type="scientific">Vanilla planifolia</name>
    <name type="common">Vanilla</name>
    <dbReference type="NCBI Taxonomy" id="51239"/>
    <lineage>
        <taxon>Eukaryota</taxon>
        <taxon>Viridiplantae</taxon>
        <taxon>Streptophyta</taxon>
        <taxon>Embryophyta</taxon>
        <taxon>Tracheophyta</taxon>
        <taxon>Spermatophyta</taxon>
        <taxon>Magnoliopsida</taxon>
        <taxon>Liliopsida</taxon>
        <taxon>Asparagales</taxon>
        <taxon>Orchidaceae</taxon>
        <taxon>Vanilloideae</taxon>
        <taxon>Vanilleae</taxon>
        <taxon>Vanilla</taxon>
    </lineage>
</organism>
<keyword evidence="3" id="KW-0805">Transcription regulation</keyword>